<proteinExistence type="predicted"/>
<evidence type="ECO:0000256" key="2">
    <source>
        <dbReference type="ARBA" id="ARBA00022614"/>
    </source>
</evidence>
<feature type="domain" description="Leucine-rich repeat-containing N-terminal plant-type" evidence="8">
    <location>
        <begin position="50"/>
        <end position="93"/>
    </location>
</feature>
<keyword evidence="3" id="KW-0812">Transmembrane</keyword>
<dbReference type="Proteomes" id="UP001180020">
    <property type="component" value="Unassembled WGS sequence"/>
</dbReference>
<dbReference type="InterPro" id="IPR032675">
    <property type="entry name" value="LRR_dom_sf"/>
</dbReference>
<evidence type="ECO:0000313" key="9">
    <source>
        <dbReference type="EMBL" id="KAK1304453.1"/>
    </source>
</evidence>
<evidence type="ECO:0000256" key="3">
    <source>
        <dbReference type="ARBA" id="ARBA00022692"/>
    </source>
</evidence>
<comment type="subcellular location">
    <subcellularLocation>
        <location evidence="1">Membrane</location>
        <topology evidence="1">Single-pass membrane protein</topology>
    </subcellularLocation>
</comment>
<dbReference type="PANTHER" id="PTHR48057">
    <property type="entry name" value="LEUCINE-RICH REPEAT SERINE/THREONINE-PROTEIN KINASE 1"/>
    <property type="match status" value="1"/>
</dbReference>
<dbReference type="AlphaFoldDB" id="A0AAV9DTA4"/>
<dbReference type="InterPro" id="IPR052595">
    <property type="entry name" value="LRRC69/RLP"/>
</dbReference>
<keyword evidence="4" id="KW-0732">Signal</keyword>
<keyword evidence="2" id="KW-0433">Leucine-rich repeat</keyword>
<evidence type="ECO:0000256" key="1">
    <source>
        <dbReference type="ARBA" id="ARBA00004167"/>
    </source>
</evidence>
<reference evidence="9" key="2">
    <citation type="submission" date="2023-06" db="EMBL/GenBank/DDBJ databases">
        <authorList>
            <person name="Ma L."/>
            <person name="Liu K.-W."/>
            <person name="Li Z."/>
            <person name="Hsiao Y.-Y."/>
            <person name="Qi Y."/>
            <person name="Fu T."/>
            <person name="Tang G."/>
            <person name="Zhang D."/>
            <person name="Sun W.-H."/>
            <person name="Liu D.-K."/>
            <person name="Li Y."/>
            <person name="Chen G.-Z."/>
            <person name="Liu X.-D."/>
            <person name="Liao X.-Y."/>
            <person name="Jiang Y.-T."/>
            <person name="Yu X."/>
            <person name="Hao Y."/>
            <person name="Huang J."/>
            <person name="Zhao X.-W."/>
            <person name="Ke S."/>
            <person name="Chen Y.-Y."/>
            <person name="Wu W.-L."/>
            <person name="Hsu J.-L."/>
            <person name="Lin Y.-F."/>
            <person name="Huang M.-D."/>
            <person name="Li C.-Y."/>
            <person name="Huang L."/>
            <person name="Wang Z.-W."/>
            <person name="Zhao X."/>
            <person name="Zhong W.-Y."/>
            <person name="Peng D.-H."/>
            <person name="Ahmad S."/>
            <person name="Lan S."/>
            <person name="Zhang J.-S."/>
            <person name="Tsai W.-C."/>
            <person name="Van De Peer Y."/>
            <person name="Liu Z.-J."/>
        </authorList>
    </citation>
    <scope>NUCLEOTIDE SEQUENCE</scope>
    <source>
        <strain evidence="9">CP</strain>
        <tissue evidence="9">Leaves</tissue>
    </source>
</reference>
<accession>A0AAV9DTA4</accession>
<evidence type="ECO:0000256" key="5">
    <source>
        <dbReference type="ARBA" id="ARBA00022737"/>
    </source>
</evidence>
<dbReference type="Pfam" id="PF00560">
    <property type="entry name" value="LRR_1"/>
    <property type="match status" value="3"/>
</dbReference>
<dbReference type="FunFam" id="3.80.10.10:FF:000129">
    <property type="entry name" value="Leucine-rich repeat receptor-like kinase"/>
    <property type="match status" value="1"/>
</dbReference>
<dbReference type="Gene3D" id="3.80.10.10">
    <property type="entry name" value="Ribonuclease Inhibitor"/>
    <property type="match status" value="1"/>
</dbReference>
<name>A0AAV9DTA4_ACOCL</name>
<comment type="caution">
    <text evidence="9">The sequence shown here is derived from an EMBL/GenBank/DDBJ whole genome shotgun (WGS) entry which is preliminary data.</text>
</comment>
<dbReference type="InterPro" id="IPR001611">
    <property type="entry name" value="Leu-rich_rpt"/>
</dbReference>
<keyword evidence="7" id="KW-0472">Membrane</keyword>
<evidence type="ECO:0000313" key="10">
    <source>
        <dbReference type="Proteomes" id="UP001180020"/>
    </source>
</evidence>
<evidence type="ECO:0000256" key="7">
    <source>
        <dbReference type="ARBA" id="ARBA00023136"/>
    </source>
</evidence>
<dbReference type="GO" id="GO:0016020">
    <property type="term" value="C:membrane"/>
    <property type="evidence" value="ECO:0007669"/>
    <property type="project" value="UniProtKB-SubCell"/>
</dbReference>
<protein>
    <submittedName>
        <fullName evidence="9">Phytosulfokine receptor 1</fullName>
    </submittedName>
</protein>
<evidence type="ECO:0000256" key="4">
    <source>
        <dbReference type="ARBA" id="ARBA00022729"/>
    </source>
</evidence>
<gene>
    <name evidence="9" type="primary">PSKR</name>
    <name evidence="9" type="ORF">QJS10_CPB11g02264</name>
</gene>
<dbReference type="InterPro" id="IPR013210">
    <property type="entry name" value="LRR_N_plant-typ"/>
</dbReference>
<organism evidence="9 10">
    <name type="scientific">Acorus calamus</name>
    <name type="common">Sweet flag</name>
    <dbReference type="NCBI Taxonomy" id="4465"/>
    <lineage>
        <taxon>Eukaryota</taxon>
        <taxon>Viridiplantae</taxon>
        <taxon>Streptophyta</taxon>
        <taxon>Embryophyta</taxon>
        <taxon>Tracheophyta</taxon>
        <taxon>Spermatophyta</taxon>
        <taxon>Magnoliopsida</taxon>
        <taxon>Liliopsida</taxon>
        <taxon>Acoraceae</taxon>
        <taxon>Acorus</taxon>
    </lineage>
</organism>
<sequence length="353" mass="38285">MKNRLKLKSNLSLFPWPLPMMVGIRFLWVFVGLLTLAFRVSDSQNLGCNPADLNALDGFLKGLDSGAIVGWGSFNGSSSSSSSDCCNWLGVSCELGRVVRLDLGNKSLKGPVSDSLSGLDRLRFLNLSFNSLHGSVPSKLFRLSNLEILDLSFNGLSGGLPAHIQLPSINIFDISGNGFNGSHPILSESPNLTTYNASFNVFYGGINTSMCNTSPRIQSMGLSMNMLSGEFPSGFGNCSSLHHLCVDSNNLSGELPDDLFTLTSLKQLFIQDNNITGILGDRIVGPFAQWVLGDSPRCLQKSSETAIPLLSVQPFFRSSAPITVNVAFHSIPLIEEQFAEWTDQPQLHFDGRS</sequence>
<dbReference type="SUPFAM" id="SSF52058">
    <property type="entry name" value="L domain-like"/>
    <property type="match status" value="1"/>
</dbReference>
<keyword evidence="9" id="KW-0675">Receptor</keyword>
<dbReference type="EMBL" id="JAUJYO010000011">
    <property type="protein sequence ID" value="KAK1304453.1"/>
    <property type="molecule type" value="Genomic_DNA"/>
</dbReference>
<keyword evidence="6" id="KW-1133">Transmembrane helix</keyword>
<dbReference type="PANTHER" id="PTHR48057:SF9">
    <property type="entry name" value="LRR RECEPTOR-LIKE KINASE"/>
    <property type="match status" value="1"/>
</dbReference>
<keyword evidence="10" id="KW-1185">Reference proteome</keyword>
<evidence type="ECO:0000259" key="8">
    <source>
        <dbReference type="Pfam" id="PF08263"/>
    </source>
</evidence>
<evidence type="ECO:0000256" key="6">
    <source>
        <dbReference type="ARBA" id="ARBA00022989"/>
    </source>
</evidence>
<reference evidence="9" key="1">
    <citation type="journal article" date="2023" name="Nat. Commun.">
        <title>Diploid and tetraploid genomes of Acorus and the evolution of monocots.</title>
        <authorList>
            <person name="Ma L."/>
            <person name="Liu K.W."/>
            <person name="Li Z."/>
            <person name="Hsiao Y.Y."/>
            <person name="Qi Y."/>
            <person name="Fu T."/>
            <person name="Tang G.D."/>
            <person name="Zhang D."/>
            <person name="Sun W.H."/>
            <person name="Liu D.K."/>
            <person name="Li Y."/>
            <person name="Chen G.Z."/>
            <person name="Liu X.D."/>
            <person name="Liao X.Y."/>
            <person name="Jiang Y.T."/>
            <person name="Yu X."/>
            <person name="Hao Y."/>
            <person name="Huang J."/>
            <person name="Zhao X.W."/>
            <person name="Ke S."/>
            <person name="Chen Y.Y."/>
            <person name="Wu W.L."/>
            <person name="Hsu J.L."/>
            <person name="Lin Y.F."/>
            <person name="Huang M.D."/>
            <person name="Li C.Y."/>
            <person name="Huang L."/>
            <person name="Wang Z.W."/>
            <person name="Zhao X."/>
            <person name="Zhong W.Y."/>
            <person name="Peng D.H."/>
            <person name="Ahmad S."/>
            <person name="Lan S."/>
            <person name="Zhang J.S."/>
            <person name="Tsai W.C."/>
            <person name="Van de Peer Y."/>
            <person name="Liu Z.J."/>
        </authorList>
    </citation>
    <scope>NUCLEOTIDE SEQUENCE</scope>
    <source>
        <strain evidence="9">CP</strain>
    </source>
</reference>
<keyword evidence="5" id="KW-0677">Repeat</keyword>
<dbReference type="Pfam" id="PF08263">
    <property type="entry name" value="LRRNT_2"/>
    <property type="match status" value="1"/>
</dbReference>